<feature type="compositionally biased region" description="Basic residues" evidence="1">
    <location>
        <begin position="127"/>
        <end position="136"/>
    </location>
</feature>
<evidence type="ECO:0000256" key="1">
    <source>
        <dbReference type="SAM" id="MobiDB-lite"/>
    </source>
</evidence>
<proteinExistence type="predicted"/>
<reference evidence="2" key="1">
    <citation type="journal article" date="2020" name="Stud. Mycol.">
        <title>101 Dothideomycetes genomes: a test case for predicting lifestyles and emergence of pathogens.</title>
        <authorList>
            <person name="Haridas S."/>
            <person name="Albert R."/>
            <person name="Binder M."/>
            <person name="Bloem J."/>
            <person name="Labutti K."/>
            <person name="Salamov A."/>
            <person name="Andreopoulos B."/>
            <person name="Baker S."/>
            <person name="Barry K."/>
            <person name="Bills G."/>
            <person name="Bluhm B."/>
            <person name="Cannon C."/>
            <person name="Castanera R."/>
            <person name="Culley D."/>
            <person name="Daum C."/>
            <person name="Ezra D."/>
            <person name="Gonzalez J."/>
            <person name="Henrissat B."/>
            <person name="Kuo A."/>
            <person name="Liang C."/>
            <person name="Lipzen A."/>
            <person name="Lutzoni F."/>
            <person name="Magnuson J."/>
            <person name="Mondo S."/>
            <person name="Nolan M."/>
            <person name="Ohm R."/>
            <person name="Pangilinan J."/>
            <person name="Park H.-J."/>
            <person name="Ramirez L."/>
            <person name="Alfaro M."/>
            <person name="Sun H."/>
            <person name="Tritt A."/>
            <person name="Yoshinaga Y."/>
            <person name="Zwiers L.-H."/>
            <person name="Turgeon B."/>
            <person name="Goodwin S."/>
            <person name="Spatafora J."/>
            <person name="Crous P."/>
            <person name="Grigoriev I."/>
        </authorList>
    </citation>
    <scope>NUCLEOTIDE SEQUENCE</scope>
    <source>
        <strain evidence="2">CBS 116435</strain>
    </source>
</reference>
<dbReference type="EMBL" id="MU003769">
    <property type="protein sequence ID" value="KAF2724956.1"/>
    <property type="molecule type" value="Genomic_DNA"/>
</dbReference>
<comment type="caution">
    <text evidence="2">The sequence shown here is derived from an EMBL/GenBank/DDBJ whole genome shotgun (WGS) entry which is preliminary data.</text>
</comment>
<evidence type="ECO:0000313" key="3">
    <source>
        <dbReference type="Proteomes" id="UP000799441"/>
    </source>
</evidence>
<evidence type="ECO:0000313" key="2">
    <source>
        <dbReference type="EMBL" id="KAF2724956.1"/>
    </source>
</evidence>
<dbReference type="Proteomes" id="UP000799441">
    <property type="component" value="Unassembled WGS sequence"/>
</dbReference>
<gene>
    <name evidence="2" type="ORF">K431DRAFT_115949</name>
</gene>
<feature type="region of interest" description="Disordered" evidence="1">
    <location>
        <begin position="108"/>
        <end position="156"/>
    </location>
</feature>
<accession>A0A9P4QHG4</accession>
<feature type="region of interest" description="Disordered" evidence="1">
    <location>
        <begin position="245"/>
        <end position="272"/>
    </location>
</feature>
<keyword evidence="3" id="KW-1185">Reference proteome</keyword>
<protein>
    <submittedName>
        <fullName evidence="2">Uncharacterized protein</fullName>
    </submittedName>
</protein>
<sequence length="322" mass="35075">MNHACGFLTEAEAEHFIAPVNEMCGVFRAVWESAMPAYGSLSFPFQLRPCRSLRSAIARNPPAVNSRWYGGTVSPAGIIPVVDTTYSTSVLSGAAVYSGSAMHLHDSSIPASSSKMGRHSFPSPTHSMRKNHRVCTHHSSGESSVSSNQDQHTSKGAQCSIDTAAEYTLHFETQDVIVRLRPKISYTEAASIPRAFSPTIRRPKVSDLVSKGEVFLRHRTEAGAGKYFTLCDNYVKRNVEGDGEHKSIRGLLPSSVPDADEPDPPESFDSKVRSSINTSVILSRDNILSDLGHGRVPVREGRRPVRDGLAIAADSTQAWKKI</sequence>
<name>A0A9P4QHG4_9PEZI</name>
<organism evidence="2 3">
    <name type="scientific">Polychaeton citri CBS 116435</name>
    <dbReference type="NCBI Taxonomy" id="1314669"/>
    <lineage>
        <taxon>Eukaryota</taxon>
        <taxon>Fungi</taxon>
        <taxon>Dikarya</taxon>
        <taxon>Ascomycota</taxon>
        <taxon>Pezizomycotina</taxon>
        <taxon>Dothideomycetes</taxon>
        <taxon>Dothideomycetidae</taxon>
        <taxon>Capnodiales</taxon>
        <taxon>Capnodiaceae</taxon>
        <taxon>Polychaeton</taxon>
    </lineage>
</organism>
<dbReference type="AlphaFoldDB" id="A0A9P4QHG4"/>